<reference evidence="2 3" key="1">
    <citation type="journal article" date="2015" name="Genome Announc.">
        <title>Complete Genome Sequence of the Type Strain Corynebacterium mustelae DSM 45274, Isolated from Various Tissues of a Male Ferret with Lethal Sepsis.</title>
        <authorList>
            <person name="Ruckert C."/>
            <person name="Eimer J."/>
            <person name="Winkler A."/>
            <person name="Tauch A."/>
        </authorList>
    </citation>
    <scope>NUCLEOTIDE SEQUENCE [LARGE SCALE GENOMIC DNA]</scope>
    <source>
        <strain evidence="2 3">DSM 45274</strain>
    </source>
</reference>
<dbReference type="InterPro" id="IPR006076">
    <property type="entry name" value="FAD-dep_OxRdtase"/>
</dbReference>
<dbReference type="GO" id="GO:0005737">
    <property type="term" value="C:cytoplasm"/>
    <property type="evidence" value="ECO:0007669"/>
    <property type="project" value="TreeGrafter"/>
</dbReference>
<dbReference type="Gene3D" id="3.30.9.10">
    <property type="entry name" value="D-Amino Acid Oxidase, subunit A, domain 2"/>
    <property type="match status" value="1"/>
</dbReference>
<dbReference type="PATRIC" id="fig|571915.4.peg.2643"/>
<evidence type="ECO:0000259" key="1">
    <source>
        <dbReference type="Pfam" id="PF01266"/>
    </source>
</evidence>
<dbReference type="Proteomes" id="UP000035199">
    <property type="component" value="Chromosome"/>
</dbReference>
<proteinExistence type="predicted"/>
<evidence type="ECO:0000313" key="2">
    <source>
        <dbReference type="EMBL" id="AKK06783.1"/>
    </source>
</evidence>
<dbReference type="PANTHER" id="PTHR13847:SF281">
    <property type="entry name" value="FAD DEPENDENT OXIDOREDUCTASE DOMAIN-CONTAINING PROTEIN"/>
    <property type="match status" value="1"/>
</dbReference>
<dbReference type="EMBL" id="CP011542">
    <property type="protein sequence ID" value="AKK06783.1"/>
    <property type="molecule type" value="Genomic_DNA"/>
</dbReference>
<dbReference type="EC" id="1.-.-.-" evidence="2"/>
<keyword evidence="2" id="KW-0560">Oxidoreductase</keyword>
<reference evidence="3" key="2">
    <citation type="submission" date="2015-05" db="EMBL/GenBank/DDBJ databases">
        <title>Complete genome sequence of Corynebacterium mustelae DSM 45274, isolated from various tissues of a male ferret with lethal sepsis.</title>
        <authorList>
            <person name="Ruckert C."/>
            <person name="Albersmeier A."/>
            <person name="Winkler A."/>
            <person name="Tauch A."/>
        </authorList>
    </citation>
    <scope>NUCLEOTIDE SEQUENCE [LARGE SCALE GENOMIC DNA]</scope>
    <source>
        <strain evidence="3">DSM 45274</strain>
    </source>
</reference>
<evidence type="ECO:0000313" key="3">
    <source>
        <dbReference type="Proteomes" id="UP000035199"/>
    </source>
</evidence>
<accession>A0A0G3H4N5</accession>
<dbReference type="OrthoDB" id="9805852at2"/>
<organism evidence="2 3">
    <name type="scientific">Corynebacterium mustelae</name>
    <dbReference type="NCBI Taxonomy" id="571915"/>
    <lineage>
        <taxon>Bacteria</taxon>
        <taxon>Bacillati</taxon>
        <taxon>Actinomycetota</taxon>
        <taxon>Actinomycetes</taxon>
        <taxon>Mycobacteriales</taxon>
        <taxon>Corynebacteriaceae</taxon>
        <taxon>Corynebacterium</taxon>
    </lineage>
</organism>
<feature type="domain" description="FAD dependent oxidoreductase" evidence="1">
    <location>
        <begin position="49"/>
        <end position="401"/>
    </location>
</feature>
<sequence>MSTAYGSTPTHDPALLTEALKDANTTPFWLDNPNRPEPRPALTEDINADLLIVGGGFCGLWTAIIAKERHPEWDVVVVEKRRIAWAASGRNGGFCESNLTHGDDNGKLHFPNELATIHKLADENFAELHRTITQYNIDAEWENTGVMVVATENHQVPWITNSNAQQLNPTDNHGHGNSPVYRAALFKKDGYSFVHPAKLAWGLAEAAEKLGVTIYENTEITDLKHNQTGATAHTPEGKITATKVALATNAFPSLLRHLRLFTLPVYDYAIVTEPLTNNQLKEIGWTQRNGITDSGKEFHYYRKTADNRILFGGWDAIYHRGRKITPRYDQRPETFRLLVDHLYTTFPSLKGTKITHAWGGVIDMSTQLVAFHGTTRNKTVAYSAGFTGLGLGATRFGAETMLDLLEGKETERTRLKMARRLPIPIPPEPIAYPLVQIMRRAVNKSDQNGGKDGLLLKLMGLFKIGFDS</sequence>
<dbReference type="AlphaFoldDB" id="A0A0G3H4N5"/>
<dbReference type="Pfam" id="PF01266">
    <property type="entry name" value="DAO"/>
    <property type="match status" value="1"/>
</dbReference>
<gene>
    <name evidence="2" type="ORF">CMUST_12385</name>
</gene>
<dbReference type="InterPro" id="IPR036188">
    <property type="entry name" value="FAD/NAD-bd_sf"/>
</dbReference>
<dbReference type="STRING" id="571915.CMUST_12385"/>
<dbReference type="KEGG" id="cmv:CMUST_12385"/>
<protein>
    <submittedName>
        <fullName evidence="2">Glycine/D-amino acid oxidase, deaminating</fullName>
        <ecNumber evidence="2">1.-.-.-</ecNumber>
    </submittedName>
</protein>
<dbReference type="RefSeq" id="WP_047262747.1">
    <property type="nucleotide sequence ID" value="NZ_CP011542.1"/>
</dbReference>
<dbReference type="PANTHER" id="PTHR13847">
    <property type="entry name" value="SARCOSINE DEHYDROGENASE-RELATED"/>
    <property type="match status" value="1"/>
</dbReference>
<dbReference type="GO" id="GO:0016491">
    <property type="term" value="F:oxidoreductase activity"/>
    <property type="evidence" value="ECO:0007669"/>
    <property type="project" value="UniProtKB-KW"/>
</dbReference>
<keyword evidence="3" id="KW-1185">Reference proteome</keyword>
<dbReference type="SUPFAM" id="SSF51905">
    <property type="entry name" value="FAD/NAD(P)-binding domain"/>
    <property type="match status" value="1"/>
</dbReference>
<name>A0A0G3H4N5_9CORY</name>
<dbReference type="Gene3D" id="3.50.50.60">
    <property type="entry name" value="FAD/NAD(P)-binding domain"/>
    <property type="match status" value="1"/>
</dbReference>